<organism evidence="2 3">
    <name type="scientific">Thalassotalea castellviae</name>
    <dbReference type="NCBI Taxonomy" id="3075612"/>
    <lineage>
        <taxon>Bacteria</taxon>
        <taxon>Pseudomonadati</taxon>
        <taxon>Pseudomonadota</taxon>
        <taxon>Gammaproteobacteria</taxon>
        <taxon>Alteromonadales</taxon>
        <taxon>Colwelliaceae</taxon>
        <taxon>Thalassotalea</taxon>
    </lineage>
</organism>
<dbReference type="Gene3D" id="1.25.40.10">
    <property type="entry name" value="Tetratricopeptide repeat domain"/>
    <property type="match status" value="1"/>
</dbReference>
<dbReference type="SUPFAM" id="SSF53474">
    <property type="entry name" value="alpha/beta-Hydrolases"/>
    <property type="match status" value="1"/>
</dbReference>
<sequence>MIKVLVISLSVVISALSFSVAATDIKALNPIQSLKVTSKFFKNPIEYNITLPKSYNEPKTKDKKYFVIFDLHPRSQPYLSGLHDWLSHNGDWPWLESIVVTPASYNAEFAKLFEQIAADPNNHTMLDYFENDLLRTIDKTYRTNGFRIYSGFMGNGALGLFALLNRPTLFNAYIISSPSLANDFGLITSQAKLKLTKKDDNMRFLYLSTGEHQYEQANLPAFGLFEQALNTSAPSTLDWQVHRNNNNHYMSQPIISMINGIEALFSDIHNDLKADSEISKKGVQAIIEYYERISEKKYGFKVSAEGSLKALAKSVTEKDSQKGLNIYQKIAELYPESAYALSALAKAYADLNDINKAIKYQTLAVDKSKSMIIWHQKKHQKYLEQYQESLVNQLQ</sequence>
<feature type="signal peptide" evidence="1">
    <location>
        <begin position="1"/>
        <end position="22"/>
    </location>
</feature>
<dbReference type="Proteomes" id="UP001266357">
    <property type="component" value="Unassembled WGS sequence"/>
</dbReference>
<keyword evidence="3" id="KW-1185">Reference proteome</keyword>
<dbReference type="SUPFAM" id="SSF81901">
    <property type="entry name" value="HCP-like"/>
    <property type="match status" value="1"/>
</dbReference>
<feature type="chain" id="PRO_5046707501" evidence="1">
    <location>
        <begin position="23"/>
        <end position="395"/>
    </location>
</feature>
<dbReference type="InterPro" id="IPR011990">
    <property type="entry name" value="TPR-like_helical_dom_sf"/>
</dbReference>
<dbReference type="Gene3D" id="3.40.50.1820">
    <property type="entry name" value="alpha/beta hydrolase"/>
    <property type="match status" value="1"/>
</dbReference>
<evidence type="ECO:0000313" key="3">
    <source>
        <dbReference type="Proteomes" id="UP001266357"/>
    </source>
</evidence>
<reference evidence="2 3" key="1">
    <citation type="submission" date="2023-09" db="EMBL/GenBank/DDBJ databases">
        <authorList>
            <person name="Rey-Velasco X."/>
        </authorList>
    </citation>
    <scope>NUCLEOTIDE SEQUENCE [LARGE SCALE GENOMIC DNA]</scope>
    <source>
        <strain evidence="2 3">W431</strain>
    </source>
</reference>
<dbReference type="InterPro" id="IPR029058">
    <property type="entry name" value="AB_hydrolase_fold"/>
</dbReference>
<comment type="caution">
    <text evidence="2">The sequence shown here is derived from an EMBL/GenBank/DDBJ whole genome shotgun (WGS) entry which is preliminary data.</text>
</comment>
<gene>
    <name evidence="2" type="ORF">RM573_05400</name>
</gene>
<name>A0ABU2ZYN1_9GAMM</name>
<proteinExistence type="predicted"/>
<evidence type="ECO:0000313" key="2">
    <source>
        <dbReference type="EMBL" id="MDT0603022.1"/>
    </source>
</evidence>
<dbReference type="EMBL" id="JAVRIF010000002">
    <property type="protein sequence ID" value="MDT0603022.1"/>
    <property type="molecule type" value="Genomic_DNA"/>
</dbReference>
<dbReference type="RefSeq" id="WP_311578363.1">
    <property type="nucleotide sequence ID" value="NZ_JAVRIF010000002.1"/>
</dbReference>
<protein>
    <submittedName>
        <fullName evidence="2">Esterase</fullName>
    </submittedName>
</protein>
<keyword evidence="1" id="KW-0732">Signal</keyword>
<accession>A0ABU2ZYN1</accession>
<evidence type="ECO:0000256" key="1">
    <source>
        <dbReference type="SAM" id="SignalP"/>
    </source>
</evidence>